<dbReference type="PANTHER" id="PTHR11474">
    <property type="entry name" value="TYROSINASE FAMILY MEMBER"/>
    <property type="match status" value="1"/>
</dbReference>
<feature type="compositionally biased region" description="Basic and acidic residues" evidence="8">
    <location>
        <begin position="84"/>
        <end position="95"/>
    </location>
</feature>
<dbReference type="InterPro" id="IPR008922">
    <property type="entry name" value="Di-copper_centre_dom_sf"/>
</dbReference>
<accession>A0ABR2XR65</accession>
<gene>
    <name evidence="10" type="ORF">SCAR479_06925</name>
</gene>
<comment type="similarity">
    <text evidence="1">Belongs to the tyrosinase family.</text>
</comment>
<comment type="catalytic activity">
    <reaction evidence="7">
        <text>L-tyrosine + O2 = L-dopaquinone + H2O</text>
        <dbReference type="Rhea" id="RHEA:18117"/>
        <dbReference type="ChEBI" id="CHEBI:15377"/>
        <dbReference type="ChEBI" id="CHEBI:15379"/>
        <dbReference type="ChEBI" id="CHEBI:57924"/>
        <dbReference type="ChEBI" id="CHEBI:58315"/>
        <dbReference type="EC" id="1.14.18.1"/>
    </reaction>
</comment>
<keyword evidence="5" id="KW-0470">Melanin biosynthesis</keyword>
<dbReference type="PROSITE" id="PS00498">
    <property type="entry name" value="TYROSINASE_2"/>
    <property type="match status" value="1"/>
</dbReference>
<comment type="caution">
    <text evidence="10">The sequence shown here is derived from an EMBL/GenBank/DDBJ whole genome shotgun (WGS) entry which is preliminary data.</text>
</comment>
<feature type="region of interest" description="Disordered" evidence="8">
    <location>
        <begin position="69"/>
        <end position="95"/>
    </location>
</feature>
<evidence type="ECO:0000313" key="11">
    <source>
        <dbReference type="Proteomes" id="UP001465668"/>
    </source>
</evidence>
<keyword evidence="3" id="KW-0479">Metal-binding</keyword>
<evidence type="ECO:0000256" key="8">
    <source>
        <dbReference type="SAM" id="MobiDB-lite"/>
    </source>
</evidence>
<evidence type="ECO:0000256" key="1">
    <source>
        <dbReference type="ARBA" id="ARBA00009928"/>
    </source>
</evidence>
<sequence length="95" mass="11046">MSLEYRHKNVHNLSGGNNFETGLGHMSDVPVTAFDPLFWLHHCNVDRLLSIRQVLHWDAWWTSPKSCMETGYDPSPEPPLRLFHTKDDGDPRKDF</sequence>
<dbReference type="EMBL" id="JARVKM010000028">
    <property type="protein sequence ID" value="KAK9776313.1"/>
    <property type="molecule type" value="Genomic_DNA"/>
</dbReference>
<dbReference type="EC" id="1.14.18.1" evidence="2"/>
<dbReference type="InterPro" id="IPR002227">
    <property type="entry name" value="Tyrosinase_Cu-bd"/>
</dbReference>
<keyword evidence="11" id="KW-1185">Reference proteome</keyword>
<evidence type="ECO:0000256" key="5">
    <source>
        <dbReference type="ARBA" id="ARBA00023101"/>
    </source>
</evidence>
<name>A0ABR2XR65_9PEZI</name>
<keyword evidence="4" id="KW-0186">Copper</keyword>
<evidence type="ECO:0000256" key="2">
    <source>
        <dbReference type="ARBA" id="ARBA00011906"/>
    </source>
</evidence>
<comment type="catalytic activity">
    <reaction evidence="6">
        <text>2 L-dopa + O2 = 2 L-dopaquinone + 2 H2O</text>
        <dbReference type="Rhea" id="RHEA:34287"/>
        <dbReference type="ChEBI" id="CHEBI:15377"/>
        <dbReference type="ChEBI" id="CHEBI:15379"/>
        <dbReference type="ChEBI" id="CHEBI:57504"/>
        <dbReference type="ChEBI" id="CHEBI:57924"/>
        <dbReference type="EC" id="1.14.18.1"/>
    </reaction>
</comment>
<evidence type="ECO:0000313" key="10">
    <source>
        <dbReference type="EMBL" id="KAK9776313.1"/>
    </source>
</evidence>
<evidence type="ECO:0000256" key="4">
    <source>
        <dbReference type="ARBA" id="ARBA00023008"/>
    </source>
</evidence>
<dbReference type="InterPro" id="IPR050316">
    <property type="entry name" value="Tyrosinase/Hemocyanin"/>
</dbReference>
<protein>
    <recommendedName>
        <fullName evidence="2">tyrosinase</fullName>
        <ecNumber evidence="2">1.14.18.1</ecNumber>
    </recommendedName>
</protein>
<organism evidence="10 11">
    <name type="scientific">Seiridium cardinale</name>
    <dbReference type="NCBI Taxonomy" id="138064"/>
    <lineage>
        <taxon>Eukaryota</taxon>
        <taxon>Fungi</taxon>
        <taxon>Dikarya</taxon>
        <taxon>Ascomycota</taxon>
        <taxon>Pezizomycotina</taxon>
        <taxon>Sordariomycetes</taxon>
        <taxon>Xylariomycetidae</taxon>
        <taxon>Amphisphaeriales</taxon>
        <taxon>Sporocadaceae</taxon>
        <taxon>Seiridium</taxon>
    </lineage>
</organism>
<feature type="domain" description="Tyrosinase copper-binding" evidence="9">
    <location>
        <begin position="35"/>
        <end position="46"/>
    </location>
</feature>
<dbReference type="Gene3D" id="1.10.1280.10">
    <property type="entry name" value="Di-copper center containing domain from catechol oxidase"/>
    <property type="match status" value="1"/>
</dbReference>
<evidence type="ECO:0000256" key="3">
    <source>
        <dbReference type="ARBA" id="ARBA00022723"/>
    </source>
</evidence>
<dbReference type="SUPFAM" id="SSF48056">
    <property type="entry name" value="Di-copper centre-containing domain"/>
    <property type="match status" value="1"/>
</dbReference>
<reference evidence="10 11" key="1">
    <citation type="submission" date="2024-02" db="EMBL/GenBank/DDBJ databases">
        <title>First draft genome assembly of two strains of Seiridium cardinale.</title>
        <authorList>
            <person name="Emiliani G."/>
            <person name="Scali E."/>
        </authorList>
    </citation>
    <scope>NUCLEOTIDE SEQUENCE [LARGE SCALE GENOMIC DNA]</scope>
    <source>
        <strain evidence="10 11">BM-138-000479</strain>
    </source>
</reference>
<evidence type="ECO:0000259" key="9">
    <source>
        <dbReference type="PROSITE" id="PS00498"/>
    </source>
</evidence>
<dbReference type="Proteomes" id="UP001465668">
    <property type="component" value="Unassembled WGS sequence"/>
</dbReference>
<proteinExistence type="inferred from homology"/>
<dbReference type="Pfam" id="PF00264">
    <property type="entry name" value="Tyrosinase"/>
    <property type="match status" value="1"/>
</dbReference>
<evidence type="ECO:0000256" key="7">
    <source>
        <dbReference type="ARBA" id="ARBA00048881"/>
    </source>
</evidence>
<evidence type="ECO:0000256" key="6">
    <source>
        <dbReference type="ARBA" id="ARBA00048233"/>
    </source>
</evidence>
<dbReference type="PANTHER" id="PTHR11474:SF76">
    <property type="entry name" value="SHKT DOMAIN-CONTAINING PROTEIN"/>
    <property type="match status" value="1"/>
</dbReference>